<evidence type="ECO:0000313" key="2">
    <source>
        <dbReference type="EMBL" id="MEI5612277.1"/>
    </source>
</evidence>
<dbReference type="RefSeq" id="WP_336541660.1">
    <property type="nucleotide sequence ID" value="NZ_JBBAYL010000007.1"/>
</dbReference>
<evidence type="ECO:0000313" key="3">
    <source>
        <dbReference type="Proteomes" id="UP001365781"/>
    </source>
</evidence>
<comment type="caution">
    <text evidence="2">The sequence shown here is derived from an EMBL/GenBank/DDBJ whole genome shotgun (WGS) entry which is preliminary data.</text>
</comment>
<organism evidence="2 3">
    <name type="scientific">Streptomyces brasiliscabiei</name>
    <dbReference type="NCBI Taxonomy" id="2736302"/>
    <lineage>
        <taxon>Bacteria</taxon>
        <taxon>Bacillati</taxon>
        <taxon>Actinomycetota</taxon>
        <taxon>Actinomycetes</taxon>
        <taxon>Kitasatosporales</taxon>
        <taxon>Streptomycetaceae</taxon>
        <taxon>Streptomyces</taxon>
    </lineage>
</organism>
<feature type="compositionally biased region" description="Polar residues" evidence="1">
    <location>
        <begin position="67"/>
        <end position="77"/>
    </location>
</feature>
<dbReference type="Proteomes" id="UP001365781">
    <property type="component" value="Unassembled WGS sequence"/>
</dbReference>
<evidence type="ECO:0000256" key="1">
    <source>
        <dbReference type="SAM" id="MobiDB-lite"/>
    </source>
</evidence>
<feature type="region of interest" description="Disordered" evidence="1">
    <location>
        <begin position="48"/>
        <end position="77"/>
    </location>
</feature>
<proteinExistence type="predicted"/>
<keyword evidence="3" id="KW-1185">Reference proteome</keyword>
<accession>A0ABU8GGG7</accession>
<reference evidence="2 3" key="1">
    <citation type="submission" date="2024-03" db="EMBL/GenBank/DDBJ databases">
        <title>First Report of Pectobacterium brasiliscabiei causing potato scab in china.</title>
        <authorList>
            <person name="Handique U."/>
        </authorList>
    </citation>
    <scope>NUCLEOTIDE SEQUENCE [LARGE SCALE GENOMIC DNA]</scope>
    <source>
        <strain evidence="2 3">ZRIMU1503</strain>
    </source>
</reference>
<dbReference type="EMBL" id="JBBAYM010000016">
    <property type="protein sequence ID" value="MEI5612277.1"/>
    <property type="molecule type" value="Genomic_DNA"/>
</dbReference>
<name>A0ABU8GGG7_9ACTN</name>
<sequence>MTSPITRSKTSIASSAATCGITEANATRVARRRLPPRSATAWARAAFAKRTSAWSRPGGTWDRSQLLPPSTFSDSYR</sequence>
<gene>
    <name evidence="2" type="ORF">WB403_24265</name>
</gene>
<protein>
    <submittedName>
        <fullName evidence="2">Uncharacterized protein</fullName>
    </submittedName>
</protein>